<dbReference type="Pfam" id="PF13789">
    <property type="entry name" value="DUF4181"/>
    <property type="match status" value="1"/>
</dbReference>
<reference evidence="2" key="1">
    <citation type="submission" date="2015-08" db="EMBL/GenBank/DDBJ databases">
        <title>Complete DNA Sequence of Pseudomonas syringae pv. actinidiae, the Causal Agent of Kiwifruit Canker Disease.</title>
        <authorList>
            <person name="Rikkerink E.H.A."/>
            <person name="Fineran P.C."/>
        </authorList>
    </citation>
    <scope>NUCLEOTIDE SEQUENCE</scope>
    <source>
        <strain evidence="2">DSM 13666</strain>
    </source>
</reference>
<gene>
    <name evidence="2" type="ORF">AMD02_09450</name>
</gene>
<evidence type="ECO:0008006" key="3">
    <source>
        <dbReference type="Google" id="ProtNLM"/>
    </source>
</evidence>
<keyword evidence="1" id="KW-1133">Transmembrane helix</keyword>
<organism evidence="2">
    <name type="scientific">Halalkalibacterium halodurans</name>
    <name type="common">Bacillus halodurans</name>
    <dbReference type="NCBI Taxonomy" id="86665"/>
    <lineage>
        <taxon>Bacteria</taxon>
        <taxon>Bacillati</taxon>
        <taxon>Bacillota</taxon>
        <taxon>Bacilli</taxon>
        <taxon>Bacillales</taxon>
        <taxon>Bacillaceae</taxon>
        <taxon>Halalkalibacterium (ex Joshi et al. 2022)</taxon>
    </lineage>
</organism>
<sequence length="114" mass="13529">MRVIVLLIMLSLWIMLRFFLKTKLQISKKNGGYKHERKEFAVLFYVVIAVGALVPLIYPTVNFFLLFPFIGVLVNLLFSVEQWIYKRDSKRHLFYLFDAAHWLVFGMTAFLFFA</sequence>
<comment type="caution">
    <text evidence="2">The sequence shown here is derived from an EMBL/GenBank/DDBJ whole genome shotgun (WGS) entry which is preliminary data.</text>
</comment>
<dbReference type="EMBL" id="LILD01000001">
    <property type="protein sequence ID" value="KOO39053.1"/>
    <property type="molecule type" value="Genomic_DNA"/>
</dbReference>
<keyword evidence="1" id="KW-0472">Membrane</keyword>
<feature type="transmembrane region" description="Helical" evidence="1">
    <location>
        <begin position="40"/>
        <end position="58"/>
    </location>
</feature>
<evidence type="ECO:0000313" key="2">
    <source>
        <dbReference type="EMBL" id="KOO39053.1"/>
    </source>
</evidence>
<proteinExistence type="predicted"/>
<accession>A0A0M0KKX7</accession>
<dbReference type="GeneID" id="87597630"/>
<evidence type="ECO:0000256" key="1">
    <source>
        <dbReference type="SAM" id="Phobius"/>
    </source>
</evidence>
<dbReference type="AlphaFoldDB" id="A0A0M0KKX7"/>
<feature type="transmembrane region" description="Helical" evidence="1">
    <location>
        <begin position="93"/>
        <end position="113"/>
    </location>
</feature>
<feature type="transmembrane region" description="Helical" evidence="1">
    <location>
        <begin position="64"/>
        <end position="81"/>
    </location>
</feature>
<dbReference type="RefSeq" id="WP_053431127.1">
    <property type="nucleotide sequence ID" value="NZ_CP040441.1"/>
</dbReference>
<keyword evidence="1" id="KW-0812">Transmembrane</keyword>
<feature type="transmembrane region" description="Helical" evidence="1">
    <location>
        <begin position="5"/>
        <end position="20"/>
    </location>
</feature>
<name>A0A0M0KKX7_ALKHA</name>
<protein>
    <recommendedName>
        <fullName evidence="3">DUF4181 domain-containing protein</fullName>
    </recommendedName>
</protein>
<dbReference type="InterPro" id="IPR025441">
    <property type="entry name" value="DUF4181"/>
</dbReference>
<dbReference type="PATRIC" id="fig|136160.3.peg.2253"/>